<accession>A0A5B6YSA4</accession>
<name>A0A5B6YSA4_DAVIN</name>
<proteinExistence type="predicted"/>
<organism evidence="1">
    <name type="scientific">Davidia involucrata</name>
    <name type="common">Dove tree</name>
    <dbReference type="NCBI Taxonomy" id="16924"/>
    <lineage>
        <taxon>Eukaryota</taxon>
        <taxon>Viridiplantae</taxon>
        <taxon>Streptophyta</taxon>
        <taxon>Embryophyta</taxon>
        <taxon>Tracheophyta</taxon>
        <taxon>Spermatophyta</taxon>
        <taxon>Magnoliopsida</taxon>
        <taxon>eudicotyledons</taxon>
        <taxon>Gunneridae</taxon>
        <taxon>Pentapetalae</taxon>
        <taxon>asterids</taxon>
        <taxon>Cornales</taxon>
        <taxon>Nyssaceae</taxon>
        <taxon>Davidia</taxon>
    </lineage>
</organism>
<dbReference type="AlphaFoldDB" id="A0A5B6YSA4"/>
<protein>
    <submittedName>
        <fullName evidence="1">Uncharacterized protein</fullName>
    </submittedName>
</protein>
<reference evidence="1" key="1">
    <citation type="submission" date="2019-08" db="EMBL/GenBank/DDBJ databases">
        <title>Reference gene set and small RNA set construction with multiple tissues from Davidia involucrata Baill.</title>
        <authorList>
            <person name="Yang H."/>
            <person name="Zhou C."/>
            <person name="Li G."/>
            <person name="Wang J."/>
            <person name="Gao P."/>
            <person name="Wang M."/>
            <person name="Wang R."/>
            <person name="Zhao Y."/>
        </authorList>
    </citation>
    <scope>NUCLEOTIDE SEQUENCE</scope>
    <source>
        <tissue evidence="1">Mixed with DoveR01_LX</tissue>
    </source>
</reference>
<evidence type="ECO:0000313" key="1">
    <source>
        <dbReference type="EMBL" id="MPA34637.1"/>
    </source>
</evidence>
<sequence>MITTASSICGDYYHRHLLSFHAINLKRPHHQNRPSLVVTTPSRKVRKVIDCALTHRRQFCHTALTRWFTCPIFCNCHIINSTSYCHASIAMSASISASTSTPHQHKPPHHLDTLNFIHIR</sequence>
<dbReference type="EMBL" id="GHES01004078">
    <property type="protein sequence ID" value="MPA34637.1"/>
    <property type="molecule type" value="Transcribed_RNA"/>
</dbReference>
<gene>
    <name evidence="1" type="ORF">Din_004078</name>
</gene>